<dbReference type="PATRIC" id="fig|1348663.4.peg.3656"/>
<dbReference type="GO" id="GO:0004721">
    <property type="term" value="F:phosphoprotein phosphatase activity"/>
    <property type="evidence" value="ECO:0007669"/>
    <property type="project" value="InterPro"/>
</dbReference>
<dbReference type="HOGENOM" id="CLU_057546_0_0_11"/>
<proteinExistence type="inferred from homology"/>
<evidence type="ECO:0000256" key="1">
    <source>
        <dbReference type="ARBA" id="ARBA00009580"/>
    </source>
</evidence>
<dbReference type="Pfam" id="PF13350">
    <property type="entry name" value="Y_phosphatase3"/>
    <property type="match status" value="1"/>
</dbReference>
<reference evidence="3 4" key="1">
    <citation type="submission" date="2014-05" db="EMBL/GenBank/DDBJ databases">
        <title>Draft Genome Sequence of Kitasatospora cheerisanensis KCTC 2395.</title>
        <authorList>
            <person name="Nam D.H."/>
        </authorList>
    </citation>
    <scope>NUCLEOTIDE SEQUENCE [LARGE SCALE GENOMIC DNA]</scope>
    <source>
        <strain evidence="3 4">KCTC 2395</strain>
    </source>
</reference>
<evidence type="ECO:0000259" key="2">
    <source>
        <dbReference type="PROSITE" id="PS50056"/>
    </source>
</evidence>
<dbReference type="PANTHER" id="PTHR31126">
    <property type="entry name" value="TYROSINE-PROTEIN PHOSPHATASE"/>
    <property type="match status" value="1"/>
</dbReference>
<organism evidence="3 4">
    <name type="scientific">Kitasatospora cheerisanensis KCTC 2395</name>
    <dbReference type="NCBI Taxonomy" id="1348663"/>
    <lineage>
        <taxon>Bacteria</taxon>
        <taxon>Bacillati</taxon>
        <taxon>Actinomycetota</taxon>
        <taxon>Actinomycetes</taxon>
        <taxon>Kitasatosporales</taxon>
        <taxon>Streptomycetaceae</taxon>
        <taxon>Kitasatospora</taxon>
    </lineage>
</organism>
<dbReference type="RefSeq" id="WP_051653178.1">
    <property type="nucleotide sequence ID" value="NZ_KK853997.1"/>
</dbReference>
<dbReference type="OrthoDB" id="1188001at2"/>
<dbReference type="Proteomes" id="UP000027178">
    <property type="component" value="Unassembled WGS sequence"/>
</dbReference>
<dbReference type="InterPro" id="IPR029021">
    <property type="entry name" value="Prot-tyrosine_phosphatase-like"/>
</dbReference>
<dbReference type="InterPro" id="IPR026893">
    <property type="entry name" value="Tyr/Ser_Pase_IphP-type"/>
</dbReference>
<accession>A0A066Z0Y5</accession>
<gene>
    <name evidence="3" type="ORF">KCH_37970</name>
</gene>
<dbReference type="eggNOG" id="COG2365">
    <property type="taxonomic scope" value="Bacteria"/>
</dbReference>
<comment type="caution">
    <text evidence="3">The sequence shown here is derived from an EMBL/GenBank/DDBJ whole genome shotgun (WGS) entry which is preliminary data.</text>
</comment>
<dbReference type="EMBL" id="JNBY01000093">
    <property type="protein sequence ID" value="KDN84006.1"/>
    <property type="molecule type" value="Genomic_DNA"/>
</dbReference>
<dbReference type="PROSITE" id="PS00383">
    <property type="entry name" value="TYR_PHOSPHATASE_1"/>
    <property type="match status" value="1"/>
</dbReference>
<dbReference type="InterPro" id="IPR000387">
    <property type="entry name" value="Tyr_Pase_dom"/>
</dbReference>
<dbReference type="InterPro" id="IPR016130">
    <property type="entry name" value="Tyr_Pase_AS"/>
</dbReference>
<name>A0A066Z0Y5_9ACTN</name>
<keyword evidence="4" id="KW-1185">Reference proteome</keyword>
<evidence type="ECO:0000313" key="4">
    <source>
        <dbReference type="Proteomes" id="UP000027178"/>
    </source>
</evidence>
<dbReference type="SUPFAM" id="SSF52799">
    <property type="entry name" value="(Phosphotyrosine protein) phosphatases II"/>
    <property type="match status" value="1"/>
</dbReference>
<sequence>MSAPSTETARSLGLASAVNARDLGGYGTADGRRVRPGLLLRTEALSRLGERDRELLGALALRHVVDLRSLDEVRHLGADLVPGLPAAVLPVDAAATLSVPSPDGLGPALHHLPVFSADFDLYVDLRRALGSGEPDAMHAVLGDGRGTAMMTSMYRWFVTDPLARSRFATVLRLIAEADGAPVLFHCTAGKDRTGWTAALLLTALGVPREAVLADYLLTNERAAARIAKVDPLMRPLARAETVYLDAAFEELALGWPTFEDFWHDGLGLSDDHLAALRAACTA</sequence>
<feature type="domain" description="Tyrosine specific protein phosphatases" evidence="2">
    <location>
        <begin position="165"/>
        <end position="201"/>
    </location>
</feature>
<comment type="similarity">
    <text evidence="1">Belongs to the protein-tyrosine phosphatase family.</text>
</comment>
<dbReference type="PANTHER" id="PTHR31126:SF1">
    <property type="entry name" value="TYROSINE SPECIFIC PROTEIN PHOSPHATASES DOMAIN-CONTAINING PROTEIN"/>
    <property type="match status" value="1"/>
</dbReference>
<protein>
    <submittedName>
        <fullName evidence="3">Putative tyrosine phosphatase</fullName>
    </submittedName>
</protein>
<evidence type="ECO:0000313" key="3">
    <source>
        <dbReference type="EMBL" id="KDN84006.1"/>
    </source>
</evidence>
<dbReference type="Gene3D" id="3.90.190.10">
    <property type="entry name" value="Protein tyrosine phosphatase superfamily"/>
    <property type="match status" value="1"/>
</dbReference>
<dbReference type="PROSITE" id="PS50056">
    <property type="entry name" value="TYR_PHOSPHATASE_2"/>
    <property type="match status" value="1"/>
</dbReference>
<dbReference type="AlphaFoldDB" id="A0A066Z0Y5"/>